<evidence type="ECO:0000256" key="4">
    <source>
        <dbReference type="SAM" id="SignalP"/>
    </source>
</evidence>
<keyword evidence="3 4" id="KW-0732">Signal</keyword>
<dbReference type="PANTHER" id="PTHR33376">
    <property type="match status" value="1"/>
</dbReference>
<evidence type="ECO:0000256" key="3">
    <source>
        <dbReference type="ARBA" id="ARBA00022729"/>
    </source>
</evidence>
<evidence type="ECO:0000313" key="5">
    <source>
        <dbReference type="EMBL" id="MEN2987792.1"/>
    </source>
</evidence>
<dbReference type="EMBL" id="JBBKTW010000002">
    <property type="protein sequence ID" value="MEN2987792.1"/>
    <property type="molecule type" value="Genomic_DNA"/>
</dbReference>
<dbReference type="InterPro" id="IPR038404">
    <property type="entry name" value="TRAP_DctP_sf"/>
</dbReference>
<name>A0ABU9YG69_9PROT</name>
<keyword evidence="6" id="KW-1185">Reference proteome</keyword>
<accession>A0ABU9YG69</accession>
<comment type="caution">
    <text evidence="5">The sequence shown here is derived from an EMBL/GenBank/DDBJ whole genome shotgun (WGS) entry which is preliminary data.</text>
</comment>
<organism evidence="5 6">
    <name type="scientific">Tistrella arctica</name>
    <dbReference type="NCBI Taxonomy" id="3133430"/>
    <lineage>
        <taxon>Bacteria</taxon>
        <taxon>Pseudomonadati</taxon>
        <taxon>Pseudomonadota</taxon>
        <taxon>Alphaproteobacteria</taxon>
        <taxon>Geminicoccales</taxon>
        <taxon>Geminicoccaceae</taxon>
        <taxon>Tistrella</taxon>
    </lineage>
</organism>
<dbReference type="Proteomes" id="UP001413721">
    <property type="component" value="Unassembled WGS sequence"/>
</dbReference>
<evidence type="ECO:0000256" key="2">
    <source>
        <dbReference type="ARBA" id="ARBA00022448"/>
    </source>
</evidence>
<comment type="similarity">
    <text evidence="1">Belongs to the bacterial solute-binding protein 7 family.</text>
</comment>
<evidence type="ECO:0000313" key="6">
    <source>
        <dbReference type="Proteomes" id="UP001413721"/>
    </source>
</evidence>
<evidence type="ECO:0000256" key="1">
    <source>
        <dbReference type="ARBA" id="ARBA00009023"/>
    </source>
</evidence>
<feature type="chain" id="PRO_5045334498" description="C4-dicarboxylate ABC transporter substrate-binding protein" evidence="4">
    <location>
        <begin position="38"/>
        <end position="383"/>
    </location>
</feature>
<gene>
    <name evidence="5" type="ORF">WG926_05715</name>
</gene>
<keyword evidence="2" id="KW-0813">Transport</keyword>
<dbReference type="Gene3D" id="3.40.190.170">
    <property type="entry name" value="Bacterial extracellular solute-binding protein, family 7"/>
    <property type="match status" value="1"/>
</dbReference>
<dbReference type="Pfam" id="PF03480">
    <property type="entry name" value="DctP"/>
    <property type="match status" value="1"/>
</dbReference>
<protein>
    <recommendedName>
        <fullName evidence="7">C4-dicarboxylate ABC transporter substrate-binding protein</fullName>
    </recommendedName>
</protein>
<reference evidence="5 6" key="1">
    <citation type="submission" date="2024-03" db="EMBL/GenBank/DDBJ databases">
        <title>High-quality draft genome sequencing of Tistrella sp. BH-R2-4.</title>
        <authorList>
            <person name="Dong C."/>
        </authorList>
    </citation>
    <scope>NUCLEOTIDE SEQUENCE [LARGE SCALE GENOMIC DNA]</scope>
    <source>
        <strain evidence="5 6">BH-R2-4</strain>
    </source>
</reference>
<dbReference type="RefSeq" id="WP_345936930.1">
    <property type="nucleotide sequence ID" value="NZ_JBBKTW010000002.1"/>
</dbReference>
<dbReference type="InterPro" id="IPR018389">
    <property type="entry name" value="DctP_fam"/>
</dbReference>
<dbReference type="PANTHER" id="PTHR33376:SF7">
    <property type="entry name" value="C4-DICARBOXYLATE-BINDING PROTEIN DCTB"/>
    <property type="match status" value="1"/>
</dbReference>
<sequence>MRHHATALRGRKRALMPGVLAAGLLAAAMAVAPPAAADSFTYGSGVPERSAANGKGVLPILDQIAEVTEGRVSFTPILGGQLVSIPNAFDGIRDGVVDSGFFITQFSATQLPYSSLISEMTGLGGDPYATMGAINEILFVGCQNCRDEMRVAGIVPLLMQSASPLATMCTKPVASAADLAGLRASTIGSPEARWATALGMTPMRTSIVDILPALQLGQSDCTIIGTSWIRSYGLEDTVKGVIDMPQGIIAGAAPITFNRDSWGRIAKEDQARIIGLMPAAVWDYVTNAYLLPDAEVKAALSARIPFAPGDDEMHRRWTGFQEGEVAALKALARDRKLADGDAVVDRMVATFRIWHERLLPAFKGDRAKFEAVLNERVFSKYPF</sequence>
<proteinExistence type="inferred from homology"/>
<evidence type="ECO:0008006" key="7">
    <source>
        <dbReference type="Google" id="ProtNLM"/>
    </source>
</evidence>
<feature type="signal peptide" evidence="4">
    <location>
        <begin position="1"/>
        <end position="37"/>
    </location>
</feature>